<organism evidence="17 18">
    <name type="scientific">Albula glossodonta</name>
    <name type="common">roundjaw bonefish</name>
    <dbReference type="NCBI Taxonomy" id="121402"/>
    <lineage>
        <taxon>Eukaryota</taxon>
        <taxon>Metazoa</taxon>
        <taxon>Chordata</taxon>
        <taxon>Craniata</taxon>
        <taxon>Vertebrata</taxon>
        <taxon>Euteleostomi</taxon>
        <taxon>Actinopterygii</taxon>
        <taxon>Neopterygii</taxon>
        <taxon>Teleostei</taxon>
        <taxon>Albuliformes</taxon>
        <taxon>Albulidae</taxon>
        <taxon>Albula</taxon>
    </lineage>
</organism>
<dbReference type="PANTHER" id="PTHR24225">
    <property type="entry name" value="CHEMOTACTIC RECEPTOR"/>
    <property type="match status" value="1"/>
</dbReference>
<keyword evidence="18" id="KW-1185">Reference proteome</keyword>
<evidence type="ECO:0000313" key="17">
    <source>
        <dbReference type="EMBL" id="KAG9346603.1"/>
    </source>
</evidence>
<dbReference type="Gene3D" id="1.20.1070.10">
    <property type="entry name" value="Rhodopsin 7-helix transmembrane proteins"/>
    <property type="match status" value="1"/>
</dbReference>
<name>A0A8T2NZR1_9TELE</name>
<reference evidence="17" key="1">
    <citation type="thesis" date="2021" institute="BYU ScholarsArchive" country="Provo, UT, USA">
        <title>Applications of and Algorithms for Genome Assembly and Genomic Analyses with an Emphasis on Marine Teleosts.</title>
        <authorList>
            <person name="Pickett B.D."/>
        </authorList>
    </citation>
    <scope>NUCLEOTIDE SEQUENCE</scope>
    <source>
        <strain evidence="17">HI-2016</strain>
    </source>
</reference>
<keyword evidence="7" id="KW-0297">G-protein coupled receptor</keyword>
<feature type="transmembrane region" description="Helical" evidence="15">
    <location>
        <begin position="88"/>
        <end position="110"/>
    </location>
</feature>
<feature type="domain" description="G-protein coupled receptors family 1 profile" evidence="16">
    <location>
        <begin position="102"/>
        <end position="358"/>
    </location>
</feature>
<evidence type="ECO:0000256" key="3">
    <source>
        <dbReference type="ARBA" id="ARBA00022500"/>
    </source>
</evidence>
<dbReference type="GO" id="GO:0007200">
    <property type="term" value="P:phospholipase C-activating G protein-coupled receptor signaling pathway"/>
    <property type="evidence" value="ECO:0007669"/>
    <property type="project" value="TreeGrafter"/>
</dbReference>
<dbReference type="GO" id="GO:0006935">
    <property type="term" value="P:chemotaxis"/>
    <property type="evidence" value="ECO:0007669"/>
    <property type="project" value="UniProtKB-KW"/>
</dbReference>
<dbReference type="GO" id="GO:0004875">
    <property type="term" value="F:complement receptor activity"/>
    <property type="evidence" value="ECO:0007669"/>
    <property type="project" value="TreeGrafter"/>
</dbReference>
<gene>
    <name evidence="17" type="ORF">JZ751_006914</name>
</gene>
<evidence type="ECO:0000256" key="11">
    <source>
        <dbReference type="ARBA" id="ARBA00023180"/>
    </source>
</evidence>
<evidence type="ECO:0000256" key="10">
    <source>
        <dbReference type="ARBA" id="ARBA00023170"/>
    </source>
</evidence>
<dbReference type="Pfam" id="PF00001">
    <property type="entry name" value="7tm_1"/>
    <property type="match status" value="1"/>
</dbReference>
<comment type="subcellular location">
    <subcellularLocation>
        <location evidence="1">Cell membrane</location>
        <topology evidence="1">Multi-pass membrane protein</topology>
    </subcellularLocation>
</comment>
<dbReference type="PRINTS" id="PR00526">
    <property type="entry name" value="FMETLEUPHER"/>
</dbReference>
<keyword evidence="6 15" id="KW-1133">Transmembrane helix</keyword>
<feature type="transmembrane region" description="Helical" evidence="15">
    <location>
        <begin position="298"/>
        <end position="319"/>
    </location>
</feature>
<keyword evidence="2" id="KW-1003">Cell membrane</keyword>
<dbReference type="FunFam" id="1.20.1070.10:FF:000034">
    <property type="entry name" value="G-protein coupled receptor 1"/>
    <property type="match status" value="1"/>
</dbReference>
<feature type="region of interest" description="Disordered" evidence="14">
    <location>
        <begin position="393"/>
        <end position="434"/>
    </location>
</feature>
<dbReference type="PROSITE" id="PS50262">
    <property type="entry name" value="G_PROTEIN_RECEP_F1_2"/>
    <property type="match status" value="1"/>
</dbReference>
<evidence type="ECO:0000313" key="18">
    <source>
        <dbReference type="Proteomes" id="UP000824540"/>
    </source>
</evidence>
<dbReference type="PANTHER" id="PTHR24225:SF72">
    <property type="entry name" value="G-PROTEIN COUPLED RECEPTORS FAMILY 1 PROFILE DOMAIN-CONTAINING PROTEIN-RELATED"/>
    <property type="match status" value="1"/>
</dbReference>
<dbReference type="EMBL" id="JAFBMS010000015">
    <property type="protein sequence ID" value="KAG9346603.1"/>
    <property type="molecule type" value="Genomic_DNA"/>
</dbReference>
<feature type="transmembrane region" description="Helical" evidence="15">
    <location>
        <begin position="122"/>
        <end position="143"/>
    </location>
</feature>
<keyword evidence="12" id="KW-0807">Transducer</keyword>
<dbReference type="PRINTS" id="PR00237">
    <property type="entry name" value="GPCRRHODOPSN"/>
</dbReference>
<feature type="transmembrane region" description="Helical" evidence="15">
    <location>
        <begin position="163"/>
        <end position="180"/>
    </location>
</feature>
<protein>
    <recommendedName>
        <fullName evidence="16">G-protein coupled receptors family 1 profile domain-containing protein</fullName>
    </recommendedName>
</protein>
<evidence type="ECO:0000256" key="6">
    <source>
        <dbReference type="ARBA" id="ARBA00022989"/>
    </source>
</evidence>
<keyword evidence="10" id="KW-0675">Receptor</keyword>
<dbReference type="InterPro" id="IPR000276">
    <property type="entry name" value="GPCR_Rhodpsn"/>
</dbReference>
<evidence type="ECO:0000259" key="16">
    <source>
        <dbReference type="PROSITE" id="PS50262"/>
    </source>
</evidence>
<dbReference type="GO" id="GO:0007204">
    <property type="term" value="P:positive regulation of cytosolic calcium ion concentration"/>
    <property type="evidence" value="ECO:0007669"/>
    <property type="project" value="TreeGrafter"/>
</dbReference>
<dbReference type="OrthoDB" id="10008828at2759"/>
<dbReference type="GO" id="GO:0004953">
    <property type="term" value="F:icosanoid receptor activity"/>
    <property type="evidence" value="ECO:0007669"/>
    <property type="project" value="UniProtKB-ARBA"/>
</dbReference>
<evidence type="ECO:0000256" key="8">
    <source>
        <dbReference type="ARBA" id="ARBA00023136"/>
    </source>
</evidence>
<evidence type="ECO:0000256" key="15">
    <source>
        <dbReference type="SAM" id="Phobius"/>
    </source>
</evidence>
<dbReference type="GO" id="GO:0006954">
    <property type="term" value="P:inflammatory response"/>
    <property type="evidence" value="ECO:0007669"/>
    <property type="project" value="TreeGrafter"/>
</dbReference>
<dbReference type="Proteomes" id="UP000824540">
    <property type="component" value="Unassembled WGS sequence"/>
</dbReference>
<evidence type="ECO:0000256" key="1">
    <source>
        <dbReference type="ARBA" id="ARBA00004651"/>
    </source>
</evidence>
<dbReference type="GO" id="GO:0005886">
    <property type="term" value="C:plasma membrane"/>
    <property type="evidence" value="ECO:0007669"/>
    <property type="project" value="UniProtKB-SubCell"/>
</dbReference>
<keyword evidence="3" id="KW-0145">Chemotaxis</keyword>
<keyword evidence="8 15" id="KW-0472">Membrane</keyword>
<feature type="transmembrane region" description="Helical" evidence="15">
    <location>
        <begin position="339"/>
        <end position="360"/>
    </location>
</feature>
<evidence type="ECO:0000256" key="4">
    <source>
        <dbReference type="ARBA" id="ARBA00022553"/>
    </source>
</evidence>
<evidence type="ECO:0000256" key="9">
    <source>
        <dbReference type="ARBA" id="ARBA00023157"/>
    </source>
</evidence>
<evidence type="ECO:0000256" key="2">
    <source>
        <dbReference type="ARBA" id="ARBA00022475"/>
    </source>
</evidence>
<comment type="caution">
    <text evidence="17">The sequence shown here is derived from an EMBL/GenBank/DDBJ whole genome shotgun (WGS) entry which is preliminary data.</text>
</comment>
<evidence type="ECO:0000256" key="12">
    <source>
        <dbReference type="ARBA" id="ARBA00023224"/>
    </source>
</evidence>
<dbReference type="InterPro" id="IPR017452">
    <property type="entry name" value="GPCR_Rhodpsn_7TM"/>
</dbReference>
<dbReference type="SUPFAM" id="SSF81321">
    <property type="entry name" value="Family A G protein-coupled receptor-like"/>
    <property type="match status" value="1"/>
</dbReference>
<comment type="similarity">
    <text evidence="13">Belongs to the chemokine-like receptor (CMKLR) family.</text>
</comment>
<proteinExistence type="inferred from homology"/>
<dbReference type="InterPro" id="IPR000826">
    <property type="entry name" value="Formyl_rcpt-rel"/>
</dbReference>
<sequence length="434" mass="48589">MCIEASSQSDFSVVLPGSSCYSYCPSPQKHADRIQSDIGPVTQAGQWLVVRVLKMEHCNRTLYCPLIQDMMNHSRAASNSTRQALPGIVWLHGMVSVFGILVNALILWVIGCRVRRSVISVWVLNLAASDLLATASLPFFTVFLAKGGTWTMHTTVCKAHSSVFFLNMFVSGFLLATISLDRSLVSLFPVWAQNHRDVELATRVCMAIWALGLLNTLPYYLFRDTIKRCDGRIMCYYNYRQLSPAGANIEGLCRSRQDVMAISKFLLAFLLPLLIIMGSYVAVSYSIFRRGRRHTFRFFRLVVAVIVSFILCWAPYHILSLLEAAAHYYPSLRKPVADALPPIVSLAFINSVLNPLLYVFSCPDFLAKIRQSLGAVLESVLVEDLGEVARRRSTAHSSVSTNELLMRGHRPRPAPKPKRSTSEPDEEEVHPAVF</sequence>
<accession>A0A8T2NZR1</accession>
<keyword evidence="4" id="KW-0597">Phosphoprotein</keyword>
<evidence type="ECO:0000256" key="14">
    <source>
        <dbReference type="SAM" id="MobiDB-lite"/>
    </source>
</evidence>
<feature type="compositionally biased region" description="Basic residues" evidence="14">
    <location>
        <begin position="407"/>
        <end position="419"/>
    </location>
</feature>
<dbReference type="AlphaFoldDB" id="A0A8T2NZR1"/>
<evidence type="ECO:0000256" key="7">
    <source>
        <dbReference type="ARBA" id="ARBA00023040"/>
    </source>
</evidence>
<feature type="transmembrane region" description="Helical" evidence="15">
    <location>
        <begin position="265"/>
        <end position="286"/>
    </location>
</feature>
<evidence type="ECO:0000256" key="13">
    <source>
        <dbReference type="ARBA" id="ARBA00025736"/>
    </source>
</evidence>
<feature type="transmembrane region" description="Helical" evidence="15">
    <location>
        <begin position="200"/>
        <end position="222"/>
    </location>
</feature>
<keyword evidence="11" id="KW-0325">Glycoprotein</keyword>
<keyword evidence="9" id="KW-1015">Disulfide bond</keyword>
<evidence type="ECO:0000256" key="5">
    <source>
        <dbReference type="ARBA" id="ARBA00022692"/>
    </source>
</evidence>
<keyword evidence="5 15" id="KW-0812">Transmembrane</keyword>